<dbReference type="Proteomes" id="UP000014160">
    <property type="component" value="Unassembled WGS sequence"/>
</dbReference>
<dbReference type="RefSeq" id="WP_010781698.1">
    <property type="nucleotide sequence ID" value="NZ_ASWH01000001.1"/>
</dbReference>
<dbReference type="OrthoDB" id="2196721at2"/>
<evidence type="ECO:0000313" key="1">
    <source>
        <dbReference type="EMBL" id="EOI53401.1"/>
    </source>
</evidence>
<evidence type="ECO:0000313" key="3">
    <source>
        <dbReference type="Proteomes" id="UP000013750"/>
    </source>
</evidence>
<reference evidence="1 3" key="1">
    <citation type="submission" date="2013-02" db="EMBL/GenBank/DDBJ databases">
        <title>The Genome Sequence of Enterococcus gilvus ATCC BAA-350.</title>
        <authorList>
            <consortium name="The Broad Institute Genome Sequencing Platform"/>
            <consortium name="The Broad Institute Genome Sequencing Center for Infectious Disease"/>
            <person name="Earl A.M."/>
            <person name="Gilmore M.S."/>
            <person name="Lebreton F."/>
            <person name="Walker B."/>
            <person name="Young S.K."/>
            <person name="Zeng Q."/>
            <person name="Gargeya S."/>
            <person name="Fitzgerald M."/>
            <person name="Haas B."/>
            <person name="Abouelleil A."/>
            <person name="Alvarado L."/>
            <person name="Arachchi H.M."/>
            <person name="Berlin A.M."/>
            <person name="Chapman S.B."/>
            <person name="Dewar J."/>
            <person name="Goldberg J."/>
            <person name="Griggs A."/>
            <person name="Gujja S."/>
            <person name="Hansen M."/>
            <person name="Howarth C."/>
            <person name="Imamovic A."/>
            <person name="Larimer J."/>
            <person name="McCowan C."/>
            <person name="Murphy C."/>
            <person name="Neiman D."/>
            <person name="Pearson M."/>
            <person name="Priest M."/>
            <person name="Roberts A."/>
            <person name="Saif S."/>
            <person name="Shea T."/>
            <person name="Sisk P."/>
            <person name="Sykes S."/>
            <person name="Wortman J."/>
            <person name="Nusbaum C."/>
            <person name="Birren B."/>
        </authorList>
    </citation>
    <scope>NUCLEOTIDE SEQUENCE [LARGE SCALE GENOMIC DNA]</scope>
    <source>
        <strain evidence="1 3">ATCC BAA-350</strain>
    </source>
</reference>
<dbReference type="EMBL" id="AJDQ01000012">
    <property type="protein sequence ID" value="EOI53401.1"/>
    <property type="molecule type" value="Genomic_DNA"/>
</dbReference>
<sequence>MILDIEIGKIYKLSDAKPPAFAKITKISNHDVWNDILEDDELTQLAWGDWYQWANKNIYCHFGAGFDTYRLVPATAEEIAIYEDKVRKYRSEDNNDTEV</sequence>
<name>R2V6T7_9ENTE</name>
<dbReference type="AlphaFoldDB" id="R2V6T7"/>
<accession>R2V6T7</accession>
<proteinExistence type="predicted"/>
<keyword evidence="4" id="KW-1185">Reference proteome</keyword>
<comment type="caution">
    <text evidence="1">The sequence shown here is derived from an EMBL/GenBank/DDBJ whole genome shotgun (WGS) entry which is preliminary data.</text>
</comment>
<dbReference type="EMBL" id="ASWH01000001">
    <property type="protein sequence ID" value="EOW81324.1"/>
    <property type="molecule type" value="Genomic_DNA"/>
</dbReference>
<gene>
    <name evidence="2" type="ORF">I592_00609</name>
    <name evidence="1" type="ORF">UKC_03353</name>
</gene>
<protein>
    <submittedName>
        <fullName evidence="1">Uncharacterized protein</fullName>
    </submittedName>
</protein>
<evidence type="ECO:0000313" key="2">
    <source>
        <dbReference type="EMBL" id="EOW81324.1"/>
    </source>
</evidence>
<dbReference type="Proteomes" id="UP000013750">
    <property type="component" value="Unassembled WGS sequence"/>
</dbReference>
<dbReference type="PATRIC" id="fig|1158614.3.peg.3327"/>
<reference evidence="2 4" key="2">
    <citation type="submission" date="2013-03" db="EMBL/GenBank/DDBJ databases">
        <title>The Genome Sequence of Enterococcus gilvus ATCC BAA-350 (PacBio/Illumina hybrid assembly).</title>
        <authorList>
            <consortium name="The Broad Institute Genomics Platform"/>
            <consortium name="The Broad Institute Genome Sequencing Center for Infectious Disease"/>
            <person name="Earl A."/>
            <person name="Russ C."/>
            <person name="Gilmore M."/>
            <person name="Surin D."/>
            <person name="Walker B."/>
            <person name="Young S."/>
            <person name="Zeng Q."/>
            <person name="Gargeya S."/>
            <person name="Fitzgerald M."/>
            <person name="Haas B."/>
            <person name="Abouelleil A."/>
            <person name="Allen A.W."/>
            <person name="Alvarado L."/>
            <person name="Arachchi H.M."/>
            <person name="Berlin A.M."/>
            <person name="Chapman S.B."/>
            <person name="Gainer-Dewar J."/>
            <person name="Goldberg J."/>
            <person name="Griggs A."/>
            <person name="Gujja S."/>
            <person name="Hansen M."/>
            <person name="Howarth C."/>
            <person name="Imamovic A."/>
            <person name="Ireland A."/>
            <person name="Larimer J."/>
            <person name="McCowan C."/>
            <person name="Murphy C."/>
            <person name="Pearson M."/>
            <person name="Poon T.W."/>
            <person name="Priest M."/>
            <person name="Roberts A."/>
            <person name="Saif S."/>
            <person name="Shea T."/>
            <person name="Sisk P."/>
            <person name="Sykes S."/>
            <person name="Wortman J."/>
            <person name="Nusbaum C."/>
            <person name="Birren B."/>
        </authorList>
    </citation>
    <scope>NUCLEOTIDE SEQUENCE [LARGE SCALE GENOMIC DNA]</scope>
    <source>
        <strain evidence="2 4">ATCC BAA-350</strain>
    </source>
</reference>
<dbReference type="HOGENOM" id="CLU_2342405_0_0_9"/>
<evidence type="ECO:0000313" key="4">
    <source>
        <dbReference type="Proteomes" id="UP000014160"/>
    </source>
</evidence>
<organism evidence="1 3">
    <name type="scientific">Enterococcus gilvus ATCC BAA-350</name>
    <dbReference type="NCBI Taxonomy" id="1158614"/>
    <lineage>
        <taxon>Bacteria</taxon>
        <taxon>Bacillati</taxon>
        <taxon>Bacillota</taxon>
        <taxon>Bacilli</taxon>
        <taxon>Lactobacillales</taxon>
        <taxon>Enterococcaceae</taxon>
        <taxon>Enterococcus</taxon>
    </lineage>
</organism>